<keyword evidence="6" id="KW-1185">Reference proteome</keyword>
<sequence>MRRSGKRPELDIKKTKIDELFHRFLNHPGVFEKLQEAHSLALRGINPLGDRHTKKEKELNDYPEEEKKSPRPPSPVGSPRGKRTDSSSSCELKNSFIYADPPRVRERIPQFYFPTGKPNEEALDPCRDFPDSSRSLIDFELFCDRAKLPRAWRILIPWSIQRDQEIQLFNERFLFIGNVPRYNLEVLWHEIEHITDLYLLFTRLVDGDDVINIDSPGMKTLILDLINSQPTIGYLKNSLNFHEPYARAVIERLAYNAHCWGRNLSAKMIKRANFLPALDYVFAPGSDVNYEPRFFSYEHFYVQYCEWFELDTRQRHLLTFNQLSRYSSHTVNPLVFRRMAHATNRYYTDGVDFGDFIWFIMSEEDKTHPTAVEYWFRILDYDGDGLINMYDLQQFYYEQVERISSFQREDDDFCFENKMDEILDRLGAAIEIDPNELAKGIRLEHLKRAKKQAAPLLDTFISLDKFVEAENAETSTTSETGNNFTPWQTFVRQKYNDLQEEEDRL</sequence>
<keyword evidence="2" id="KW-0106">Calcium</keyword>
<gene>
    <name evidence="5" type="ORF">GSOID_T00003241001</name>
</gene>
<accession>E4X6W1</accession>
<keyword evidence="1" id="KW-0479">Metal-binding</keyword>
<proteinExistence type="predicted"/>
<dbReference type="InterPro" id="IPR018247">
    <property type="entry name" value="EF_Hand_1_Ca_BS"/>
</dbReference>
<dbReference type="PROSITE" id="PS00018">
    <property type="entry name" value="EF_HAND_1"/>
    <property type="match status" value="1"/>
</dbReference>
<feature type="compositionally biased region" description="Basic and acidic residues" evidence="3">
    <location>
        <begin position="49"/>
        <end position="69"/>
    </location>
</feature>
<dbReference type="InterPro" id="IPR041534">
    <property type="entry name" value="EF-hand_13"/>
</dbReference>
<evidence type="ECO:0000256" key="2">
    <source>
        <dbReference type="ARBA" id="ARBA00022837"/>
    </source>
</evidence>
<dbReference type="PANTHER" id="PTHR14095">
    <property type="entry name" value="PHOSPHATASE 2A REGULATORY SUBUNIT-RELATED"/>
    <property type="match status" value="1"/>
</dbReference>
<dbReference type="Gene3D" id="1.10.238.220">
    <property type="match status" value="1"/>
</dbReference>
<dbReference type="GO" id="GO:0019888">
    <property type="term" value="F:protein phosphatase regulator activity"/>
    <property type="evidence" value="ECO:0007669"/>
    <property type="project" value="TreeGrafter"/>
</dbReference>
<organism evidence="5">
    <name type="scientific">Oikopleura dioica</name>
    <name type="common">Tunicate</name>
    <dbReference type="NCBI Taxonomy" id="34765"/>
    <lineage>
        <taxon>Eukaryota</taxon>
        <taxon>Metazoa</taxon>
        <taxon>Chordata</taxon>
        <taxon>Tunicata</taxon>
        <taxon>Appendicularia</taxon>
        <taxon>Copelata</taxon>
        <taxon>Oikopleuridae</taxon>
        <taxon>Oikopleura</taxon>
    </lineage>
</organism>
<dbReference type="Proteomes" id="UP000001307">
    <property type="component" value="Unassembled WGS sequence"/>
</dbReference>
<dbReference type="InterPro" id="IPR002048">
    <property type="entry name" value="EF_hand_dom"/>
</dbReference>
<reference evidence="5" key="1">
    <citation type="journal article" date="2010" name="Science">
        <title>Plasticity of animal genome architecture unmasked by rapid evolution of a pelagic tunicate.</title>
        <authorList>
            <person name="Denoeud F."/>
            <person name="Henriet S."/>
            <person name="Mungpakdee S."/>
            <person name="Aury J.M."/>
            <person name="Da Silva C."/>
            <person name="Brinkmann H."/>
            <person name="Mikhaleva J."/>
            <person name="Olsen L.C."/>
            <person name="Jubin C."/>
            <person name="Canestro C."/>
            <person name="Bouquet J.M."/>
            <person name="Danks G."/>
            <person name="Poulain J."/>
            <person name="Campsteijn C."/>
            <person name="Adamski M."/>
            <person name="Cross I."/>
            <person name="Yadetie F."/>
            <person name="Muffato M."/>
            <person name="Louis A."/>
            <person name="Butcher S."/>
            <person name="Tsagkogeorga G."/>
            <person name="Konrad A."/>
            <person name="Singh S."/>
            <person name="Jensen M.F."/>
            <person name="Cong E.H."/>
            <person name="Eikeseth-Otteraa H."/>
            <person name="Noel B."/>
            <person name="Anthouard V."/>
            <person name="Porcel B.M."/>
            <person name="Kachouri-Lafond R."/>
            <person name="Nishino A."/>
            <person name="Ugolini M."/>
            <person name="Chourrout P."/>
            <person name="Nishida H."/>
            <person name="Aasland R."/>
            <person name="Huzurbazar S."/>
            <person name="Westhof E."/>
            <person name="Delsuc F."/>
            <person name="Lehrach H."/>
            <person name="Reinhardt R."/>
            <person name="Weissenbach J."/>
            <person name="Roy S.W."/>
            <person name="Artiguenave F."/>
            <person name="Postlethwait J.H."/>
            <person name="Manak J.R."/>
            <person name="Thompson E.M."/>
            <person name="Jaillon O."/>
            <person name="Du Pasquier L."/>
            <person name="Boudinot P."/>
            <person name="Liberles D.A."/>
            <person name="Volff J.N."/>
            <person name="Philippe H."/>
            <person name="Lenhard B."/>
            <person name="Roest Crollius H."/>
            <person name="Wincker P."/>
            <person name="Chourrout D."/>
        </authorList>
    </citation>
    <scope>NUCLEOTIDE SEQUENCE [LARGE SCALE GENOMIC DNA]</scope>
</reference>
<protein>
    <recommendedName>
        <fullName evidence="4">EF-hand domain-containing protein</fullName>
    </recommendedName>
</protein>
<evidence type="ECO:0000256" key="3">
    <source>
        <dbReference type="SAM" id="MobiDB-lite"/>
    </source>
</evidence>
<dbReference type="OrthoDB" id="5586at2759"/>
<evidence type="ECO:0000256" key="1">
    <source>
        <dbReference type="ARBA" id="ARBA00022723"/>
    </source>
</evidence>
<dbReference type="EMBL" id="FN653027">
    <property type="protein sequence ID" value="CBY07883.1"/>
    <property type="molecule type" value="Genomic_DNA"/>
</dbReference>
<dbReference type="InterPro" id="IPR011992">
    <property type="entry name" value="EF-hand-dom_pair"/>
</dbReference>
<dbReference type="PANTHER" id="PTHR14095:SF0">
    <property type="entry name" value="MIP22305P"/>
    <property type="match status" value="1"/>
</dbReference>
<dbReference type="AlphaFoldDB" id="E4X6W1"/>
<evidence type="ECO:0000313" key="6">
    <source>
        <dbReference type="Proteomes" id="UP000001307"/>
    </source>
</evidence>
<feature type="region of interest" description="Disordered" evidence="3">
    <location>
        <begin position="45"/>
        <end position="89"/>
    </location>
</feature>
<evidence type="ECO:0000259" key="4">
    <source>
        <dbReference type="PROSITE" id="PS50222"/>
    </source>
</evidence>
<dbReference type="Pfam" id="PF17958">
    <property type="entry name" value="EF-hand_13"/>
    <property type="match status" value="1"/>
</dbReference>
<name>E4X6W1_OIKDI</name>
<evidence type="ECO:0000313" key="5">
    <source>
        <dbReference type="EMBL" id="CBY07883.1"/>
    </source>
</evidence>
<dbReference type="GO" id="GO:0005509">
    <property type="term" value="F:calcium ion binding"/>
    <property type="evidence" value="ECO:0007669"/>
    <property type="project" value="InterPro"/>
</dbReference>
<dbReference type="PROSITE" id="PS50222">
    <property type="entry name" value="EF_HAND_2"/>
    <property type="match status" value="1"/>
</dbReference>
<dbReference type="GO" id="GO:0000159">
    <property type="term" value="C:protein phosphatase type 2A complex"/>
    <property type="evidence" value="ECO:0007669"/>
    <property type="project" value="TreeGrafter"/>
</dbReference>
<feature type="domain" description="EF-hand" evidence="4">
    <location>
        <begin position="367"/>
        <end position="402"/>
    </location>
</feature>
<dbReference type="SUPFAM" id="SSF47473">
    <property type="entry name" value="EF-hand"/>
    <property type="match status" value="1"/>
</dbReference>
<dbReference type="InParanoid" id="E4X6W1"/>
<dbReference type="Gene3D" id="1.10.238.10">
    <property type="entry name" value="EF-hand"/>
    <property type="match status" value="1"/>
</dbReference>